<sequence length="86" mass="10155">GARPTPRLTPDAVEARSNWWVSSRGYFDGRIHEPPLIPSFVNLHSQDDPPVDIYRRMEEHDRAVQELKEKITAQEEMYNKMKNFMK</sequence>
<dbReference type="AlphaFoldDB" id="A0A699TVJ0"/>
<reference evidence="2" key="1">
    <citation type="journal article" date="2019" name="Sci. Rep.">
        <title>Draft genome of Tanacetum cinerariifolium, the natural source of mosquito coil.</title>
        <authorList>
            <person name="Yamashiro T."/>
            <person name="Shiraishi A."/>
            <person name="Satake H."/>
            <person name="Nakayama K."/>
        </authorList>
    </citation>
    <scope>NUCLEOTIDE SEQUENCE</scope>
</reference>
<accession>A0A699TVJ0</accession>
<gene>
    <name evidence="2" type="ORF">Tci_885839</name>
</gene>
<proteinExistence type="predicted"/>
<keyword evidence="1" id="KW-0175">Coiled coil</keyword>
<protein>
    <submittedName>
        <fullName evidence="2">Uncharacterized protein</fullName>
    </submittedName>
</protein>
<comment type="caution">
    <text evidence="2">The sequence shown here is derived from an EMBL/GenBank/DDBJ whole genome shotgun (WGS) entry which is preliminary data.</text>
</comment>
<feature type="coiled-coil region" evidence="1">
    <location>
        <begin position="57"/>
        <end position="84"/>
    </location>
</feature>
<evidence type="ECO:0000313" key="2">
    <source>
        <dbReference type="EMBL" id="GFD13870.1"/>
    </source>
</evidence>
<feature type="non-terminal residue" evidence="2">
    <location>
        <position position="1"/>
    </location>
</feature>
<evidence type="ECO:0000256" key="1">
    <source>
        <dbReference type="SAM" id="Coils"/>
    </source>
</evidence>
<dbReference type="EMBL" id="BKCJ011275333">
    <property type="protein sequence ID" value="GFD13870.1"/>
    <property type="molecule type" value="Genomic_DNA"/>
</dbReference>
<organism evidence="2">
    <name type="scientific">Tanacetum cinerariifolium</name>
    <name type="common">Dalmatian daisy</name>
    <name type="synonym">Chrysanthemum cinerariifolium</name>
    <dbReference type="NCBI Taxonomy" id="118510"/>
    <lineage>
        <taxon>Eukaryota</taxon>
        <taxon>Viridiplantae</taxon>
        <taxon>Streptophyta</taxon>
        <taxon>Embryophyta</taxon>
        <taxon>Tracheophyta</taxon>
        <taxon>Spermatophyta</taxon>
        <taxon>Magnoliopsida</taxon>
        <taxon>eudicotyledons</taxon>
        <taxon>Gunneridae</taxon>
        <taxon>Pentapetalae</taxon>
        <taxon>asterids</taxon>
        <taxon>campanulids</taxon>
        <taxon>Asterales</taxon>
        <taxon>Asteraceae</taxon>
        <taxon>Asteroideae</taxon>
        <taxon>Anthemideae</taxon>
        <taxon>Anthemidinae</taxon>
        <taxon>Tanacetum</taxon>
    </lineage>
</organism>
<feature type="non-terminal residue" evidence="2">
    <location>
        <position position="86"/>
    </location>
</feature>
<name>A0A699TVJ0_TANCI</name>